<dbReference type="GeneID" id="76834752"/>
<dbReference type="AlphaFoldDB" id="A0A9X9S6Z0"/>
<protein>
    <submittedName>
        <fullName evidence="1">TIGR02221 family CRISPR-associated protein</fullName>
    </submittedName>
</protein>
<dbReference type="CDD" id="cd09732">
    <property type="entry name" value="Csx1_III-U"/>
    <property type="match status" value="1"/>
</dbReference>
<proteinExistence type="predicted"/>
<dbReference type="PROSITE" id="PS51257">
    <property type="entry name" value="PROKAR_LIPOPROTEIN"/>
    <property type="match status" value="1"/>
</dbReference>
<sequence>MKLISFLGEQGEGAGLYTCGVSSCETRFVQEAICRLLGTVDSAVLFATEGARKATWEPVSLSLTRCGVTSEMVVIPNGETEDELWEIFRAIETSIDDGEDIVFDITHGYRSLLLVGFLSAAFLQTTGKADISRLFYGQYRDDGEASPVLDMTPFLSILDWTTSVHAFLRSMDASGINRLANRTAKKAYLSGRPDAPEKLSRFAEALDGFAVATRMARPVEALNLAAGIARDIDDVTGEVEVFTPPLVEVLDHIHQVGDLGIRKPEKSEGLTWAHVEKELALIGFMVERGLLLQGVTFSREWLVNVMLLARFGDGYPGWLDPDTRYEMSQTFGAAILKLKGSTYLPTYFIDWYMALPYEDEATRLWGELSSLRNDFAHCGMREYPPRTIRMSEKAGQLYRHLCVFFGIVMM</sequence>
<evidence type="ECO:0000313" key="1">
    <source>
        <dbReference type="EMBL" id="WAI02533.1"/>
    </source>
</evidence>
<keyword evidence="2" id="KW-1185">Reference proteome</keyword>
<accession>A0A9X9S6Z0</accession>
<evidence type="ECO:0000313" key="2">
    <source>
        <dbReference type="Proteomes" id="UP001163096"/>
    </source>
</evidence>
<organism evidence="1 2">
    <name type="scientific">Methanogenium organophilum</name>
    <dbReference type="NCBI Taxonomy" id="2199"/>
    <lineage>
        <taxon>Archaea</taxon>
        <taxon>Methanobacteriati</taxon>
        <taxon>Methanobacteriota</taxon>
        <taxon>Stenosarchaea group</taxon>
        <taxon>Methanomicrobia</taxon>
        <taxon>Methanomicrobiales</taxon>
        <taxon>Methanomicrobiaceae</taxon>
        <taxon>Methanogenium</taxon>
    </lineage>
</organism>
<dbReference type="NCBIfam" id="TIGR02221">
    <property type="entry name" value="cas_TM1812"/>
    <property type="match status" value="1"/>
</dbReference>
<reference evidence="1" key="1">
    <citation type="submission" date="2022-11" db="EMBL/GenBank/DDBJ databases">
        <title>Complete genome sequence of Methanogenium organophilum DSM 3596.</title>
        <authorList>
            <person name="Chen S.-C."/>
            <person name="Lai S.-J."/>
            <person name="You Y.-T."/>
        </authorList>
    </citation>
    <scope>NUCLEOTIDE SEQUENCE</scope>
    <source>
        <strain evidence="1">DSM 3596</strain>
    </source>
</reference>
<dbReference type="Proteomes" id="UP001163096">
    <property type="component" value="Chromosome"/>
</dbReference>
<dbReference type="InterPro" id="IPR011742">
    <property type="entry name" value="CRISPR-assoc_prot_TM1812"/>
</dbReference>
<gene>
    <name evidence="1" type="primary">csx2</name>
    <name evidence="1" type="ORF">OU421_06580</name>
</gene>
<name>A0A9X9S6Z0_METOG</name>
<dbReference type="EMBL" id="CP113361">
    <property type="protein sequence ID" value="WAI02533.1"/>
    <property type="molecule type" value="Genomic_DNA"/>
</dbReference>
<dbReference type="RefSeq" id="WP_268187829.1">
    <property type="nucleotide sequence ID" value="NZ_CP113361.1"/>
</dbReference>
<dbReference type="InterPro" id="IPR013383">
    <property type="entry name" value="CRISPR-assoc_prot_DxTHG_CS"/>
</dbReference>
<dbReference type="KEGG" id="mou:OU421_06580"/>
<dbReference type="NCBIfam" id="TIGR02549">
    <property type="entry name" value="CRISPR_DxTHG"/>
    <property type="match status" value="1"/>
</dbReference>